<sequence length="463" mass="50979">MENILIVDDEKHYPMIIGEVLSEEGYTPFTASSGMEALDILNTQPIDLVLSDVKMPGMSGIDLLEKAKQIKPDLPVIIMTAFGSVEKAVEAMHKGAYTFILKPFENQALIAHIAKALSMSKIVRENTRLKDAIQSRYQFDNIIGKSKSMQALYEIIKKVAPTSASVLVEGESGTGKELVAKSIHYNSLRKDHPLIAVNCSAFAESLLESELFGHEKGAFTGAAGLKKGRFEMADKGTLFLDEIGELPMPLQVKLLRVLQERTVERVGGTESLSVDFRLIAATNKILEDEVKNGNFREDLYYRLNVVKANIPPLRDRLEDIPLLINHFIEKYTQGPETAGAVAGIDKDAVQRLCDYAWKGNVRELENVIERAVILAPGNTITVSDLPAQIRNPKAGTLQLDGIPDGVGLSETLAAVEKRMILRAMKMSGNVQTKAAKILGIGKSGLNQKLKKFNLDRQLKLDNK</sequence>
<dbReference type="InterPro" id="IPR002078">
    <property type="entry name" value="Sigma_54_int"/>
</dbReference>
<dbReference type="InterPro" id="IPR001789">
    <property type="entry name" value="Sig_transdc_resp-reg_receiver"/>
</dbReference>
<evidence type="ECO:0000256" key="6">
    <source>
        <dbReference type="ARBA" id="ARBA00023163"/>
    </source>
</evidence>
<dbReference type="GO" id="GO:0043565">
    <property type="term" value="F:sequence-specific DNA binding"/>
    <property type="evidence" value="ECO:0007669"/>
    <property type="project" value="InterPro"/>
</dbReference>
<dbReference type="Gene3D" id="1.10.10.60">
    <property type="entry name" value="Homeodomain-like"/>
    <property type="match status" value="1"/>
</dbReference>
<dbReference type="SMART" id="SM00448">
    <property type="entry name" value="REC"/>
    <property type="match status" value="1"/>
</dbReference>
<keyword evidence="2" id="KW-0547">Nucleotide-binding</keyword>
<dbReference type="PROSITE" id="PS50110">
    <property type="entry name" value="RESPONSE_REGULATORY"/>
    <property type="match status" value="1"/>
</dbReference>
<dbReference type="FunFam" id="3.40.50.300:FF:000006">
    <property type="entry name" value="DNA-binding transcriptional regulator NtrC"/>
    <property type="match status" value="1"/>
</dbReference>
<protein>
    <submittedName>
        <fullName evidence="10">Sigma-54-dependent Fis family transcriptional regulator</fullName>
    </submittedName>
</protein>
<dbReference type="SUPFAM" id="SSF52540">
    <property type="entry name" value="P-loop containing nucleoside triphosphate hydrolases"/>
    <property type="match status" value="1"/>
</dbReference>
<dbReference type="SUPFAM" id="SSF52172">
    <property type="entry name" value="CheY-like"/>
    <property type="match status" value="1"/>
</dbReference>
<dbReference type="AlphaFoldDB" id="A0A850SZE2"/>
<dbReference type="GO" id="GO:0006355">
    <property type="term" value="P:regulation of DNA-templated transcription"/>
    <property type="evidence" value="ECO:0007669"/>
    <property type="project" value="InterPro"/>
</dbReference>
<evidence type="ECO:0000313" key="10">
    <source>
        <dbReference type="EMBL" id="NWH05490.1"/>
    </source>
</evidence>
<feature type="domain" description="Sigma-54 factor interaction" evidence="8">
    <location>
        <begin position="142"/>
        <end position="373"/>
    </location>
</feature>
<keyword evidence="3" id="KW-0067">ATP-binding</keyword>
<feature type="domain" description="Response regulatory" evidence="9">
    <location>
        <begin position="3"/>
        <end position="117"/>
    </location>
</feature>
<dbReference type="Proteomes" id="UP000553343">
    <property type="component" value="Unassembled WGS sequence"/>
</dbReference>
<evidence type="ECO:0000256" key="7">
    <source>
        <dbReference type="PROSITE-ProRule" id="PRU00169"/>
    </source>
</evidence>
<comment type="caution">
    <text evidence="10">The sequence shown here is derived from an EMBL/GenBank/DDBJ whole genome shotgun (WGS) entry which is preliminary data.</text>
</comment>
<dbReference type="Pfam" id="PF00158">
    <property type="entry name" value="Sigma54_activat"/>
    <property type="match status" value="1"/>
</dbReference>
<dbReference type="PROSITE" id="PS00675">
    <property type="entry name" value="SIGMA54_INTERACT_1"/>
    <property type="match status" value="1"/>
</dbReference>
<keyword evidence="11" id="KW-1185">Reference proteome</keyword>
<dbReference type="Pfam" id="PF25601">
    <property type="entry name" value="AAA_lid_14"/>
    <property type="match status" value="1"/>
</dbReference>
<dbReference type="Gene3D" id="3.40.50.2300">
    <property type="match status" value="1"/>
</dbReference>
<dbReference type="SMART" id="SM00382">
    <property type="entry name" value="AAA"/>
    <property type="match status" value="1"/>
</dbReference>
<feature type="modified residue" description="4-aspartylphosphate" evidence="7">
    <location>
        <position position="52"/>
    </location>
</feature>
<dbReference type="EMBL" id="JACADJ010000036">
    <property type="protein sequence ID" value="NWH05490.1"/>
    <property type="molecule type" value="Genomic_DNA"/>
</dbReference>
<dbReference type="CDD" id="cd00009">
    <property type="entry name" value="AAA"/>
    <property type="match status" value="1"/>
</dbReference>
<dbReference type="GO" id="GO:0005524">
    <property type="term" value="F:ATP binding"/>
    <property type="evidence" value="ECO:0007669"/>
    <property type="project" value="UniProtKB-KW"/>
</dbReference>
<reference evidence="10 11" key="1">
    <citation type="submission" date="2020-06" db="EMBL/GenBank/DDBJ databases">
        <title>High-quality draft genome of sulfate reducer Desulfobacter latus type strain AcrS2 isolated from marine sediment.</title>
        <authorList>
            <person name="Hoppe M."/>
            <person name="Larsen C.K."/>
            <person name="Marshall I.P.G."/>
            <person name="Schramm A."/>
            <person name="Marietou A.G."/>
        </authorList>
    </citation>
    <scope>NUCLEOTIDE SEQUENCE [LARGE SCALE GENOMIC DNA]</scope>
    <source>
        <strain evidence="10 11">AcRS2</strain>
    </source>
</reference>
<dbReference type="InterPro" id="IPR025943">
    <property type="entry name" value="Sigma_54_int_dom_ATP-bd_2"/>
</dbReference>
<evidence type="ECO:0000256" key="2">
    <source>
        <dbReference type="ARBA" id="ARBA00022741"/>
    </source>
</evidence>
<dbReference type="InterPro" id="IPR009057">
    <property type="entry name" value="Homeodomain-like_sf"/>
</dbReference>
<dbReference type="Pfam" id="PF00072">
    <property type="entry name" value="Response_reg"/>
    <property type="match status" value="1"/>
</dbReference>
<dbReference type="Gene3D" id="1.10.8.60">
    <property type="match status" value="1"/>
</dbReference>
<organism evidence="10 11">
    <name type="scientific">Desulfobacter latus</name>
    <dbReference type="NCBI Taxonomy" id="2292"/>
    <lineage>
        <taxon>Bacteria</taxon>
        <taxon>Pseudomonadati</taxon>
        <taxon>Thermodesulfobacteriota</taxon>
        <taxon>Desulfobacteria</taxon>
        <taxon>Desulfobacterales</taxon>
        <taxon>Desulfobacteraceae</taxon>
        <taxon>Desulfobacter</taxon>
    </lineage>
</organism>
<evidence type="ECO:0000256" key="5">
    <source>
        <dbReference type="ARBA" id="ARBA00023015"/>
    </source>
</evidence>
<dbReference type="PROSITE" id="PS00676">
    <property type="entry name" value="SIGMA54_INTERACT_2"/>
    <property type="match status" value="1"/>
</dbReference>
<dbReference type="FunFam" id="3.40.50.2300:FF:000018">
    <property type="entry name" value="DNA-binding transcriptional regulator NtrC"/>
    <property type="match status" value="1"/>
</dbReference>
<dbReference type="PRINTS" id="PR01590">
    <property type="entry name" value="HTHFIS"/>
</dbReference>
<evidence type="ECO:0000256" key="4">
    <source>
        <dbReference type="ARBA" id="ARBA00023012"/>
    </source>
</evidence>
<keyword evidence="6" id="KW-0804">Transcription</keyword>
<keyword evidence="5" id="KW-0805">Transcription regulation</keyword>
<dbReference type="Gene3D" id="3.40.50.300">
    <property type="entry name" value="P-loop containing nucleotide triphosphate hydrolases"/>
    <property type="match status" value="1"/>
</dbReference>
<dbReference type="PROSITE" id="PS50045">
    <property type="entry name" value="SIGMA54_INTERACT_4"/>
    <property type="match status" value="1"/>
</dbReference>
<dbReference type="InterPro" id="IPR011006">
    <property type="entry name" value="CheY-like_superfamily"/>
</dbReference>
<dbReference type="GO" id="GO:0000160">
    <property type="term" value="P:phosphorelay signal transduction system"/>
    <property type="evidence" value="ECO:0007669"/>
    <property type="project" value="UniProtKB-KW"/>
</dbReference>
<name>A0A850SZE2_9BACT</name>
<accession>A0A850SZE2</accession>
<dbReference type="InterPro" id="IPR003593">
    <property type="entry name" value="AAA+_ATPase"/>
</dbReference>
<dbReference type="PANTHER" id="PTHR32071">
    <property type="entry name" value="TRANSCRIPTIONAL REGULATORY PROTEIN"/>
    <property type="match status" value="1"/>
</dbReference>
<dbReference type="RefSeq" id="WP_178366945.1">
    <property type="nucleotide sequence ID" value="NZ_JACADJ010000036.1"/>
</dbReference>
<gene>
    <name evidence="10" type="ORF">HXW94_10900</name>
</gene>
<evidence type="ECO:0000313" key="11">
    <source>
        <dbReference type="Proteomes" id="UP000553343"/>
    </source>
</evidence>
<keyword evidence="4" id="KW-0902">Two-component regulatory system</keyword>
<proteinExistence type="predicted"/>
<evidence type="ECO:0000256" key="3">
    <source>
        <dbReference type="ARBA" id="ARBA00022840"/>
    </source>
</evidence>
<keyword evidence="1 7" id="KW-0597">Phosphoprotein</keyword>
<dbReference type="Pfam" id="PF02954">
    <property type="entry name" value="HTH_8"/>
    <property type="match status" value="1"/>
</dbReference>
<dbReference type="InterPro" id="IPR002197">
    <property type="entry name" value="HTH_Fis"/>
</dbReference>
<evidence type="ECO:0000259" key="9">
    <source>
        <dbReference type="PROSITE" id="PS50110"/>
    </source>
</evidence>
<dbReference type="PANTHER" id="PTHR32071:SF57">
    <property type="entry name" value="C4-DICARBOXYLATE TRANSPORT TRANSCRIPTIONAL REGULATORY PROTEIN DCTD"/>
    <property type="match status" value="1"/>
</dbReference>
<dbReference type="InterPro" id="IPR025662">
    <property type="entry name" value="Sigma_54_int_dom_ATP-bd_1"/>
</dbReference>
<dbReference type="InterPro" id="IPR027417">
    <property type="entry name" value="P-loop_NTPase"/>
</dbReference>
<dbReference type="SUPFAM" id="SSF46689">
    <property type="entry name" value="Homeodomain-like"/>
    <property type="match status" value="1"/>
</dbReference>
<evidence type="ECO:0000259" key="8">
    <source>
        <dbReference type="PROSITE" id="PS50045"/>
    </source>
</evidence>
<dbReference type="InterPro" id="IPR058031">
    <property type="entry name" value="AAA_lid_NorR"/>
</dbReference>
<evidence type="ECO:0000256" key="1">
    <source>
        <dbReference type="ARBA" id="ARBA00022553"/>
    </source>
</evidence>